<evidence type="ECO:0000313" key="7">
    <source>
        <dbReference type="RefSeq" id="XP_048319182.1"/>
    </source>
</evidence>
<reference evidence="6 7" key="1">
    <citation type="submission" date="2025-05" db="UniProtKB">
        <authorList>
            <consortium name="RefSeq"/>
        </authorList>
    </citation>
    <scope>IDENTIFICATION</scope>
    <source>
        <tissue evidence="6 7">Seedling</tissue>
    </source>
</reference>
<dbReference type="Gene3D" id="3.40.50.300">
    <property type="entry name" value="P-loop containing nucleotide triphosphate hydrolases"/>
    <property type="match status" value="1"/>
</dbReference>
<dbReference type="SUPFAM" id="SSF46785">
    <property type="entry name" value="Winged helix' DNA-binding domain"/>
    <property type="match status" value="1"/>
</dbReference>
<dbReference type="InterPro" id="IPR002182">
    <property type="entry name" value="NB-ARC"/>
</dbReference>
<evidence type="ECO:0000259" key="4">
    <source>
        <dbReference type="Pfam" id="PF23282"/>
    </source>
</evidence>
<dbReference type="InterPro" id="IPR036390">
    <property type="entry name" value="WH_DNA-bd_sf"/>
</dbReference>
<feature type="domain" description="NB-ARC" evidence="3">
    <location>
        <begin position="21"/>
        <end position="193"/>
    </location>
</feature>
<dbReference type="GeneID" id="107429654"/>
<dbReference type="InterPro" id="IPR044974">
    <property type="entry name" value="Disease_R_plants"/>
</dbReference>
<evidence type="ECO:0000313" key="5">
    <source>
        <dbReference type="Proteomes" id="UP001652623"/>
    </source>
</evidence>
<sequence>MIFNRVSYTFSNINKNIVGMESKVKEMINHLDLEMNDAVRIIGIYGMSGVGKRTLAEVVFDKISDQFESSSFLSNIREISRKANGPVTLQAQLLSETKEKDSITIWTARAGAYMIKNWLFRKWILLVLDDVDRLDQLSVLAGSHDWFGLGSRIIVTAKDKHVLIEHGADEIFQLCGMNQYEAQEFFCLKAFKSRHPLEGYIQLSNEFVNYINGLPLALEVFGSFVFGRTVKEWESALKRLKEVPNREIFAVLRINYDGLEEIEKKIFLDIACFFKGDDKDQLIKILDSCGLSAEIGIRVLIDRSLVTLSDNKLCMHNLVQELGLRIIHLEEPAEPGKRSRVGRNEDVQHVLMGNTGTNAVEALIINCSEEEWDQECIRCSPKAFSNMSRLRLLKVRRYLDFPQGIEYLSKELCFLEWFQYPLKYLPSSCFPPNKIVEIIMCYRKIERLWTDLGEPQIDQS</sequence>
<dbReference type="PANTHER" id="PTHR11017:SF559">
    <property type="entry name" value="DISEASE RESISTANCE PROTEIN CHL1"/>
    <property type="match status" value="1"/>
</dbReference>
<evidence type="ECO:0000313" key="8">
    <source>
        <dbReference type="RefSeq" id="XP_048319183.1"/>
    </source>
</evidence>
<dbReference type="Pfam" id="PF23282">
    <property type="entry name" value="WHD_ROQ1"/>
    <property type="match status" value="1"/>
</dbReference>
<dbReference type="RefSeq" id="XP_048319182.1">
    <property type="nucleotide sequence ID" value="XM_048463225.2"/>
</dbReference>
<gene>
    <name evidence="6 7 8" type="primary">LOC107429654</name>
</gene>
<dbReference type="PANTHER" id="PTHR11017">
    <property type="entry name" value="LEUCINE-RICH REPEAT-CONTAINING PROTEIN"/>
    <property type="match status" value="1"/>
</dbReference>
<dbReference type="InterPro" id="IPR058192">
    <property type="entry name" value="WHD_ROQ1-like"/>
</dbReference>
<accession>A0ABM3I2D3</accession>
<dbReference type="Gene3D" id="1.10.8.430">
    <property type="entry name" value="Helical domain of apoptotic protease-activating factors"/>
    <property type="match status" value="1"/>
</dbReference>
<evidence type="ECO:0000256" key="2">
    <source>
        <dbReference type="ARBA" id="ARBA00022737"/>
    </source>
</evidence>
<evidence type="ECO:0000313" key="6">
    <source>
        <dbReference type="RefSeq" id="XP_048319181.1"/>
    </source>
</evidence>
<protein>
    <submittedName>
        <fullName evidence="6 7">Disease resistance protein RUN1-like isoform X1</fullName>
    </submittedName>
</protein>
<proteinExistence type="predicted"/>
<dbReference type="InterPro" id="IPR027417">
    <property type="entry name" value="P-loop_NTPase"/>
</dbReference>
<name>A0ABM3I2D3_ZIZJJ</name>
<dbReference type="Pfam" id="PF00931">
    <property type="entry name" value="NB-ARC"/>
    <property type="match status" value="1"/>
</dbReference>
<dbReference type="InterPro" id="IPR042197">
    <property type="entry name" value="Apaf_helical"/>
</dbReference>
<keyword evidence="5" id="KW-1185">Reference proteome</keyword>
<dbReference type="Proteomes" id="UP001652623">
    <property type="component" value="Chromosome 12"/>
</dbReference>
<evidence type="ECO:0000259" key="3">
    <source>
        <dbReference type="Pfam" id="PF00931"/>
    </source>
</evidence>
<feature type="domain" description="Disease resistance protein Roq1-like winged-helix" evidence="4">
    <location>
        <begin position="261"/>
        <end position="327"/>
    </location>
</feature>
<evidence type="ECO:0000256" key="1">
    <source>
        <dbReference type="ARBA" id="ARBA00022614"/>
    </source>
</evidence>
<keyword evidence="2" id="KW-0677">Repeat</keyword>
<dbReference type="PRINTS" id="PR00364">
    <property type="entry name" value="DISEASERSIST"/>
</dbReference>
<dbReference type="SUPFAM" id="SSF52540">
    <property type="entry name" value="P-loop containing nucleoside triphosphate hydrolases"/>
    <property type="match status" value="1"/>
</dbReference>
<keyword evidence="1" id="KW-0433">Leucine-rich repeat</keyword>
<dbReference type="RefSeq" id="XP_048319183.1">
    <property type="nucleotide sequence ID" value="XM_048463226.2"/>
</dbReference>
<dbReference type="RefSeq" id="XP_048319181.1">
    <property type="nucleotide sequence ID" value="XM_048463224.2"/>
</dbReference>
<organism evidence="5 8">
    <name type="scientific">Ziziphus jujuba</name>
    <name type="common">Chinese jujube</name>
    <name type="synonym">Ziziphus sativa</name>
    <dbReference type="NCBI Taxonomy" id="326968"/>
    <lineage>
        <taxon>Eukaryota</taxon>
        <taxon>Viridiplantae</taxon>
        <taxon>Streptophyta</taxon>
        <taxon>Embryophyta</taxon>
        <taxon>Tracheophyta</taxon>
        <taxon>Spermatophyta</taxon>
        <taxon>Magnoliopsida</taxon>
        <taxon>eudicotyledons</taxon>
        <taxon>Gunneridae</taxon>
        <taxon>Pentapetalae</taxon>
        <taxon>rosids</taxon>
        <taxon>fabids</taxon>
        <taxon>Rosales</taxon>
        <taxon>Rhamnaceae</taxon>
        <taxon>Paliureae</taxon>
        <taxon>Ziziphus</taxon>
    </lineage>
</organism>